<dbReference type="GO" id="GO:0046872">
    <property type="term" value="F:metal ion binding"/>
    <property type="evidence" value="ECO:0007669"/>
    <property type="project" value="UniProtKB-KW"/>
</dbReference>
<dbReference type="GO" id="GO:0034067">
    <property type="term" value="P:protein localization to Golgi apparatus"/>
    <property type="evidence" value="ECO:0007669"/>
    <property type="project" value="TreeGrafter"/>
</dbReference>
<feature type="binding site" evidence="3">
    <location>
        <position position="93"/>
    </location>
    <ligand>
        <name>GTP</name>
        <dbReference type="ChEBI" id="CHEBI:37565"/>
    </ligand>
</feature>
<accession>A0A316ZC20</accession>
<dbReference type="OrthoDB" id="414781at2759"/>
<dbReference type="STRING" id="58919.A0A316ZC20"/>
<keyword evidence="6" id="KW-1185">Reference proteome</keyword>
<organism evidence="5 6">
    <name type="scientific">Tilletiopsis washingtonensis</name>
    <dbReference type="NCBI Taxonomy" id="58919"/>
    <lineage>
        <taxon>Eukaryota</taxon>
        <taxon>Fungi</taxon>
        <taxon>Dikarya</taxon>
        <taxon>Basidiomycota</taxon>
        <taxon>Ustilaginomycotina</taxon>
        <taxon>Exobasidiomycetes</taxon>
        <taxon>Entylomatales</taxon>
        <taxon>Entylomatales incertae sedis</taxon>
        <taxon>Tilletiopsis</taxon>
    </lineage>
</organism>
<evidence type="ECO:0000256" key="2">
    <source>
        <dbReference type="ARBA" id="ARBA00023134"/>
    </source>
</evidence>
<evidence type="ECO:0000256" key="4">
    <source>
        <dbReference type="PIRSR" id="PIRSR606689-2"/>
    </source>
</evidence>
<dbReference type="GO" id="GO:0005525">
    <property type="term" value="F:GTP binding"/>
    <property type="evidence" value="ECO:0007669"/>
    <property type="project" value="UniProtKB-KW"/>
</dbReference>
<sequence length="257" mass="28133">MYHLLSGLYSEWARPTTSNVLLVGPSGSGKTALLARLRHRVAPPDAAKQLPRIGGDGGPKVKGIPPTVGQNVLDFRPPAAPSGVQVRVWDLGGAASLRPIWLRYLSEAHVLIWALDVRLWDGAGSRKEGNGKEKAREGEDSREEGWSALAAILPQLALDVPLVVCASDLGHFSVLRREALEALEDAGEESNTEEARVAAIHALEERASEAMRELREDYTKRLEGLGREARFVQGWSEGSTDELLQMLTEHAVRRKQQ</sequence>
<dbReference type="AlphaFoldDB" id="A0A316ZC20"/>
<dbReference type="GO" id="GO:0005794">
    <property type="term" value="C:Golgi apparatus"/>
    <property type="evidence" value="ECO:0007669"/>
    <property type="project" value="TreeGrafter"/>
</dbReference>
<reference evidence="5 6" key="1">
    <citation type="journal article" date="2018" name="Mol. Biol. Evol.">
        <title>Broad Genomic Sampling Reveals a Smut Pathogenic Ancestry of the Fungal Clade Ustilaginomycotina.</title>
        <authorList>
            <person name="Kijpornyongpan T."/>
            <person name="Mondo S.J."/>
            <person name="Barry K."/>
            <person name="Sandor L."/>
            <person name="Lee J."/>
            <person name="Lipzen A."/>
            <person name="Pangilinan J."/>
            <person name="LaButti K."/>
            <person name="Hainaut M."/>
            <person name="Henrissat B."/>
            <person name="Grigoriev I.V."/>
            <person name="Spatafora J.W."/>
            <person name="Aime M.C."/>
        </authorList>
    </citation>
    <scope>NUCLEOTIDE SEQUENCE [LARGE SCALE GENOMIC DNA]</scope>
    <source>
        <strain evidence="5 6">MCA 4186</strain>
    </source>
</reference>
<evidence type="ECO:0000313" key="6">
    <source>
        <dbReference type="Proteomes" id="UP000245946"/>
    </source>
</evidence>
<evidence type="ECO:0000313" key="5">
    <source>
        <dbReference type="EMBL" id="PWN98574.1"/>
    </source>
</evidence>
<dbReference type="Proteomes" id="UP000245946">
    <property type="component" value="Unassembled WGS sequence"/>
</dbReference>
<evidence type="ECO:0008006" key="7">
    <source>
        <dbReference type="Google" id="ProtNLM"/>
    </source>
</evidence>
<name>A0A316ZC20_9BASI</name>
<evidence type="ECO:0000256" key="3">
    <source>
        <dbReference type="PIRSR" id="PIRSR606689-1"/>
    </source>
</evidence>
<keyword evidence="1 3" id="KW-0547">Nucleotide-binding</keyword>
<dbReference type="InterPro" id="IPR024156">
    <property type="entry name" value="Small_GTPase_ARF"/>
</dbReference>
<keyword evidence="4" id="KW-0460">Magnesium</keyword>
<dbReference type="Pfam" id="PF00025">
    <property type="entry name" value="Arf"/>
    <property type="match status" value="1"/>
</dbReference>
<dbReference type="Gene3D" id="3.40.50.300">
    <property type="entry name" value="P-loop containing nucleotide triphosphate hydrolases"/>
    <property type="match status" value="1"/>
</dbReference>
<dbReference type="PANTHER" id="PTHR45909:SF1">
    <property type="entry name" value="ADP-RIBOSYLATION FACTOR-RELATED PROTEIN 1"/>
    <property type="match status" value="1"/>
</dbReference>
<dbReference type="InterPro" id="IPR006689">
    <property type="entry name" value="Small_GTPase_ARF/SAR"/>
</dbReference>
<feature type="binding site" evidence="4">
    <location>
        <position position="67"/>
    </location>
    <ligand>
        <name>Mg(2+)</name>
        <dbReference type="ChEBI" id="CHEBI:18420"/>
    </ligand>
</feature>
<evidence type="ECO:0000256" key="1">
    <source>
        <dbReference type="ARBA" id="ARBA00022741"/>
    </source>
</evidence>
<keyword evidence="4" id="KW-0479">Metal-binding</keyword>
<feature type="binding site" evidence="4">
    <location>
        <position position="31"/>
    </location>
    <ligand>
        <name>Mg(2+)</name>
        <dbReference type="ChEBI" id="CHEBI:18420"/>
    </ligand>
</feature>
<keyword evidence="2 3" id="KW-0342">GTP-binding</keyword>
<gene>
    <name evidence="5" type="ORF">FA09DRAFT_329625</name>
</gene>
<dbReference type="SUPFAM" id="SSF52540">
    <property type="entry name" value="P-loop containing nucleoside triphosphate hydrolases"/>
    <property type="match status" value="1"/>
</dbReference>
<dbReference type="GeneID" id="37269800"/>
<dbReference type="PANTHER" id="PTHR45909">
    <property type="entry name" value="ADP-RIBOSYLATION FACTOR-RELATED PROTEIN 1"/>
    <property type="match status" value="1"/>
</dbReference>
<dbReference type="InterPro" id="IPR027417">
    <property type="entry name" value="P-loop_NTPase"/>
</dbReference>
<dbReference type="RefSeq" id="XP_025598853.1">
    <property type="nucleotide sequence ID" value="XM_025742256.1"/>
</dbReference>
<protein>
    <recommendedName>
        <fullName evidence="7">P-loop containing nucleoside triphosphate hydrolase protein</fullName>
    </recommendedName>
</protein>
<dbReference type="GO" id="GO:0006886">
    <property type="term" value="P:intracellular protein transport"/>
    <property type="evidence" value="ECO:0007669"/>
    <property type="project" value="TreeGrafter"/>
</dbReference>
<dbReference type="EMBL" id="KZ819291">
    <property type="protein sequence ID" value="PWN98574.1"/>
    <property type="molecule type" value="Genomic_DNA"/>
</dbReference>
<feature type="binding site" evidence="3">
    <location>
        <begin position="24"/>
        <end position="31"/>
    </location>
    <ligand>
        <name>GTP</name>
        <dbReference type="ChEBI" id="CHEBI:37565"/>
    </ligand>
</feature>
<proteinExistence type="predicted"/>
<dbReference type="GO" id="GO:0003924">
    <property type="term" value="F:GTPase activity"/>
    <property type="evidence" value="ECO:0007669"/>
    <property type="project" value="InterPro"/>
</dbReference>
<dbReference type="GO" id="GO:0043001">
    <property type="term" value="P:Golgi to plasma membrane protein transport"/>
    <property type="evidence" value="ECO:0007669"/>
    <property type="project" value="TreeGrafter"/>
</dbReference>